<dbReference type="Proteomes" id="UP001595528">
    <property type="component" value="Unassembled WGS sequence"/>
</dbReference>
<keyword evidence="6" id="KW-1185">Reference proteome</keyword>
<keyword evidence="5" id="KW-0969">Cilium</keyword>
<evidence type="ECO:0000256" key="1">
    <source>
        <dbReference type="ARBA" id="ARBA00022491"/>
    </source>
</evidence>
<dbReference type="InterPro" id="IPR009967">
    <property type="entry name" value="Flagellum_FlbT"/>
</dbReference>
<dbReference type="EMBL" id="JBHRTR010000031">
    <property type="protein sequence ID" value="MFC3229400.1"/>
    <property type="molecule type" value="Genomic_DNA"/>
</dbReference>
<comment type="caution">
    <text evidence="5">The sequence shown here is derived from an EMBL/GenBank/DDBJ whole genome shotgun (WGS) entry which is preliminary data.</text>
</comment>
<organism evidence="5 6">
    <name type="scientific">Marinibaculum pumilum</name>
    <dbReference type="NCBI Taxonomy" id="1766165"/>
    <lineage>
        <taxon>Bacteria</taxon>
        <taxon>Pseudomonadati</taxon>
        <taxon>Pseudomonadota</taxon>
        <taxon>Alphaproteobacteria</taxon>
        <taxon>Rhodospirillales</taxon>
        <taxon>Rhodospirillaceae</taxon>
        <taxon>Marinibaculum</taxon>
    </lineage>
</organism>
<proteinExistence type="predicted"/>
<accession>A0ABV7L462</accession>
<reference evidence="6" key="1">
    <citation type="journal article" date="2019" name="Int. J. Syst. Evol. Microbiol.">
        <title>The Global Catalogue of Microorganisms (GCM) 10K type strain sequencing project: providing services to taxonomists for standard genome sequencing and annotation.</title>
        <authorList>
            <consortium name="The Broad Institute Genomics Platform"/>
            <consortium name="The Broad Institute Genome Sequencing Center for Infectious Disease"/>
            <person name="Wu L."/>
            <person name="Ma J."/>
        </authorList>
    </citation>
    <scope>NUCLEOTIDE SEQUENCE [LARGE SCALE GENOMIC DNA]</scope>
    <source>
        <strain evidence="6">KCTC 42964</strain>
    </source>
</reference>
<keyword evidence="5" id="KW-0966">Cell projection</keyword>
<evidence type="ECO:0000313" key="5">
    <source>
        <dbReference type="EMBL" id="MFC3229400.1"/>
    </source>
</evidence>
<keyword evidence="2" id="KW-1005">Bacterial flagellum biogenesis</keyword>
<dbReference type="RefSeq" id="WP_379903554.1">
    <property type="nucleotide sequence ID" value="NZ_JBHRTR010000031.1"/>
</dbReference>
<protein>
    <submittedName>
        <fullName evidence="5">Flagellar biosynthesis repressor FlbT</fullName>
    </submittedName>
</protein>
<feature type="region of interest" description="Disordered" evidence="4">
    <location>
        <begin position="135"/>
        <end position="174"/>
    </location>
</feature>
<dbReference type="Pfam" id="PF07378">
    <property type="entry name" value="FlbT"/>
    <property type="match status" value="1"/>
</dbReference>
<evidence type="ECO:0000256" key="2">
    <source>
        <dbReference type="ARBA" id="ARBA00022795"/>
    </source>
</evidence>
<evidence type="ECO:0000256" key="3">
    <source>
        <dbReference type="ARBA" id="ARBA00022884"/>
    </source>
</evidence>
<evidence type="ECO:0000256" key="4">
    <source>
        <dbReference type="SAM" id="MobiDB-lite"/>
    </source>
</evidence>
<sequence length="174" mass="19408">MPLKINLKPNEKIIINGCVLESVGASANLVVHNEALLMREKDIMTETEAATPARRIYYAIQCAYLFEANRDRYLAQFDELTSQFEEAVPSARQLTGEFRQSVAEGRFYKALRQARELIDREQEILDGIHERGISTDGLFKNPAGGESASDRRLGPDGGGKTPARGQKQRQARAV</sequence>
<gene>
    <name evidence="5" type="ORF">ACFOGJ_19290</name>
</gene>
<evidence type="ECO:0000313" key="6">
    <source>
        <dbReference type="Proteomes" id="UP001595528"/>
    </source>
</evidence>
<keyword evidence="3" id="KW-0694">RNA-binding</keyword>
<keyword evidence="1" id="KW-0678">Repressor</keyword>
<keyword evidence="5" id="KW-0282">Flagellum</keyword>
<name>A0ABV7L462_9PROT</name>